<accession>A0A2T8HLD0</accession>
<dbReference type="OrthoDB" id="672418at2"/>
<dbReference type="RefSeq" id="WP_116774124.1">
    <property type="nucleotide sequence ID" value="NZ_QDKG01000001.1"/>
</dbReference>
<dbReference type="Proteomes" id="UP000245627">
    <property type="component" value="Unassembled WGS sequence"/>
</dbReference>
<evidence type="ECO:0000313" key="1">
    <source>
        <dbReference type="EMBL" id="PVH26259.1"/>
    </source>
</evidence>
<protein>
    <submittedName>
        <fullName evidence="1">Uncharacterized protein</fullName>
    </submittedName>
</protein>
<organism evidence="1 2">
    <name type="scientific">Sphingobacterium corticibacter</name>
    <dbReference type="NCBI Taxonomy" id="2171749"/>
    <lineage>
        <taxon>Bacteria</taxon>
        <taxon>Pseudomonadati</taxon>
        <taxon>Bacteroidota</taxon>
        <taxon>Sphingobacteriia</taxon>
        <taxon>Sphingobacteriales</taxon>
        <taxon>Sphingobacteriaceae</taxon>
        <taxon>Sphingobacterium</taxon>
    </lineage>
</organism>
<proteinExistence type="predicted"/>
<keyword evidence="2" id="KW-1185">Reference proteome</keyword>
<evidence type="ECO:0000313" key="2">
    <source>
        <dbReference type="Proteomes" id="UP000245627"/>
    </source>
</evidence>
<gene>
    <name evidence="1" type="ORF">DC487_01140</name>
</gene>
<name>A0A2T8HLD0_9SPHI</name>
<sequence length="95" mass="11120">MEKRSLLLNKYYWGVVVPQSSEALIYAGWERERFAHPDLVHKFWKTLLGIPSTADLSNKKFLEFVEDIKRIAASYLMHYIPDPNEDLSEEIISGY</sequence>
<dbReference type="AlphaFoldDB" id="A0A2T8HLD0"/>
<dbReference type="EMBL" id="QDKG01000001">
    <property type="protein sequence ID" value="PVH26259.1"/>
    <property type="molecule type" value="Genomic_DNA"/>
</dbReference>
<comment type="caution">
    <text evidence="1">The sequence shown here is derived from an EMBL/GenBank/DDBJ whole genome shotgun (WGS) entry which is preliminary data.</text>
</comment>
<reference evidence="1 2" key="1">
    <citation type="submission" date="2018-04" db="EMBL/GenBank/DDBJ databases">
        <title>Sphingobacterium cortibacter sp. nov.</title>
        <authorList>
            <person name="Li Y."/>
        </authorList>
    </citation>
    <scope>NUCLEOTIDE SEQUENCE [LARGE SCALE GENOMIC DNA]</scope>
    <source>
        <strain evidence="1 2">2c-3</strain>
    </source>
</reference>